<accession>A0A9K3IJC7</accession>
<evidence type="ECO:0000313" key="2">
    <source>
        <dbReference type="Proteomes" id="UP000215914"/>
    </source>
</evidence>
<dbReference type="AlphaFoldDB" id="A0A9K3IJC7"/>
<protein>
    <submittedName>
        <fullName evidence="1">Uncharacterized protein</fullName>
    </submittedName>
</protein>
<name>A0A9K3IJC7_HELAN</name>
<comment type="caution">
    <text evidence="1">The sequence shown here is derived from an EMBL/GenBank/DDBJ whole genome shotgun (WGS) entry which is preliminary data.</text>
</comment>
<sequence>MMVMVMERQEVFVVSNQDLSSCQIRQPTFYQIHNLFFKSNRILYFRVLSFCRSQCPPTLSSCYIDLHR</sequence>
<organism evidence="1 2">
    <name type="scientific">Helianthus annuus</name>
    <name type="common">Common sunflower</name>
    <dbReference type="NCBI Taxonomy" id="4232"/>
    <lineage>
        <taxon>Eukaryota</taxon>
        <taxon>Viridiplantae</taxon>
        <taxon>Streptophyta</taxon>
        <taxon>Embryophyta</taxon>
        <taxon>Tracheophyta</taxon>
        <taxon>Spermatophyta</taxon>
        <taxon>Magnoliopsida</taxon>
        <taxon>eudicotyledons</taxon>
        <taxon>Gunneridae</taxon>
        <taxon>Pentapetalae</taxon>
        <taxon>asterids</taxon>
        <taxon>campanulids</taxon>
        <taxon>Asterales</taxon>
        <taxon>Asteraceae</taxon>
        <taxon>Asteroideae</taxon>
        <taxon>Heliantheae alliance</taxon>
        <taxon>Heliantheae</taxon>
        <taxon>Helianthus</taxon>
    </lineage>
</organism>
<reference evidence="1" key="2">
    <citation type="submission" date="2020-06" db="EMBL/GenBank/DDBJ databases">
        <title>Helianthus annuus Genome sequencing and assembly Release 2.</title>
        <authorList>
            <person name="Gouzy J."/>
            <person name="Langlade N."/>
            <person name="Munos S."/>
        </authorList>
    </citation>
    <scope>NUCLEOTIDE SEQUENCE</scope>
    <source>
        <tissue evidence="1">Leaves</tissue>
    </source>
</reference>
<reference evidence="1" key="1">
    <citation type="journal article" date="2017" name="Nature">
        <title>The sunflower genome provides insights into oil metabolism, flowering and Asterid evolution.</title>
        <authorList>
            <person name="Badouin H."/>
            <person name="Gouzy J."/>
            <person name="Grassa C.J."/>
            <person name="Murat F."/>
            <person name="Staton S.E."/>
            <person name="Cottret L."/>
            <person name="Lelandais-Briere C."/>
            <person name="Owens G.L."/>
            <person name="Carrere S."/>
            <person name="Mayjonade B."/>
            <person name="Legrand L."/>
            <person name="Gill N."/>
            <person name="Kane N.C."/>
            <person name="Bowers J.E."/>
            <person name="Hubner S."/>
            <person name="Bellec A."/>
            <person name="Berard A."/>
            <person name="Berges H."/>
            <person name="Blanchet N."/>
            <person name="Boniface M.C."/>
            <person name="Brunel D."/>
            <person name="Catrice O."/>
            <person name="Chaidir N."/>
            <person name="Claudel C."/>
            <person name="Donnadieu C."/>
            <person name="Faraut T."/>
            <person name="Fievet G."/>
            <person name="Helmstetter N."/>
            <person name="King M."/>
            <person name="Knapp S.J."/>
            <person name="Lai Z."/>
            <person name="Le Paslier M.C."/>
            <person name="Lippi Y."/>
            <person name="Lorenzon L."/>
            <person name="Mandel J.R."/>
            <person name="Marage G."/>
            <person name="Marchand G."/>
            <person name="Marquand E."/>
            <person name="Bret-Mestries E."/>
            <person name="Morien E."/>
            <person name="Nambeesan S."/>
            <person name="Nguyen T."/>
            <person name="Pegot-Espagnet P."/>
            <person name="Pouilly N."/>
            <person name="Raftis F."/>
            <person name="Sallet E."/>
            <person name="Schiex T."/>
            <person name="Thomas J."/>
            <person name="Vandecasteele C."/>
            <person name="Vares D."/>
            <person name="Vear F."/>
            <person name="Vautrin S."/>
            <person name="Crespi M."/>
            <person name="Mangin B."/>
            <person name="Burke J.M."/>
            <person name="Salse J."/>
            <person name="Munos S."/>
            <person name="Vincourt P."/>
            <person name="Rieseberg L.H."/>
            <person name="Langlade N.B."/>
        </authorList>
    </citation>
    <scope>NUCLEOTIDE SEQUENCE</scope>
    <source>
        <tissue evidence="1">Leaves</tissue>
    </source>
</reference>
<dbReference type="EMBL" id="MNCJ02000322">
    <property type="protein sequence ID" value="KAF5797983.1"/>
    <property type="molecule type" value="Genomic_DNA"/>
</dbReference>
<evidence type="ECO:0000313" key="1">
    <source>
        <dbReference type="EMBL" id="KAF5797983.1"/>
    </source>
</evidence>
<proteinExistence type="predicted"/>
<dbReference type="Proteomes" id="UP000215914">
    <property type="component" value="Unassembled WGS sequence"/>
</dbReference>
<gene>
    <name evidence="1" type="ORF">HanXRQr2_Chr07g0287311</name>
</gene>
<keyword evidence="2" id="KW-1185">Reference proteome</keyword>
<dbReference type="Gramene" id="mRNA:HanXRQr2_Chr07g0287311">
    <property type="protein sequence ID" value="CDS:HanXRQr2_Chr07g0287311.1"/>
    <property type="gene ID" value="HanXRQr2_Chr07g0287311"/>
</dbReference>